<dbReference type="Gene3D" id="3.30.565.60">
    <property type="match status" value="1"/>
</dbReference>
<proteinExistence type="predicted"/>
<comment type="caution">
    <text evidence="2">The sequence shown here is derived from an EMBL/GenBank/DDBJ whole genome shotgun (WGS) entry which is preliminary data.</text>
</comment>
<evidence type="ECO:0000259" key="1">
    <source>
        <dbReference type="Pfam" id="PF04326"/>
    </source>
</evidence>
<dbReference type="SUPFAM" id="SSF46785">
    <property type="entry name" value="Winged helix' DNA-binding domain"/>
    <property type="match status" value="1"/>
</dbReference>
<evidence type="ECO:0000313" key="2">
    <source>
        <dbReference type="EMBL" id="MEQ2442489.1"/>
    </source>
</evidence>
<dbReference type="EMBL" id="JBBMFK010000003">
    <property type="protein sequence ID" value="MEQ2442489.1"/>
    <property type="molecule type" value="Genomic_DNA"/>
</dbReference>
<dbReference type="Gene3D" id="1.10.10.10">
    <property type="entry name" value="Winged helix-like DNA-binding domain superfamily/Winged helix DNA-binding domain"/>
    <property type="match status" value="1"/>
</dbReference>
<dbReference type="Proteomes" id="UP001464378">
    <property type="component" value="Unassembled WGS sequence"/>
</dbReference>
<protein>
    <submittedName>
        <fullName evidence="2">RNA-binding domain-containing protein</fullName>
    </submittedName>
</protein>
<dbReference type="RefSeq" id="WP_349230995.1">
    <property type="nucleotide sequence ID" value="NZ_JBBMFK010000003.1"/>
</dbReference>
<dbReference type="InterPro" id="IPR038475">
    <property type="entry name" value="RecG_C_sf"/>
</dbReference>
<organism evidence="2 3">
    <name type="scientific">Pseudoflavonifractor intestinihominis</name>
    <dbReference type="NCBI Taxonomy" id="3133171"/>
    <lineage>
        <taxon>Bacteria</taxon>
        <taxon>Bacillati</taxon>
        <taxon>Bacillota</taxon>
        <taxon>Clostridia</taxon>
        <taxon>Eubacteriales</taxon>
        <taxon>Oscillospiraceae</taxon>
        <taxon>Pseudoflavonifractor</taxon>
    </lineage>
</organism>
<gene>
    <name evidence="2" type="ORF">WMO64_03295</name>
</gene>
<dbReference type="InterPro" id="IPR036390">
    <property type="entry name" value="WH_DNA-bd_sf"/>
</dbReference>
<dbReference type="Pfam" id="PF13749">
    <property type="entry name" value="HATPase_c_4"/>
    <property type="match status" value="1"/>
</dbReference>
<dbReference type="Gene3D" id="3.30.950.30">
    <property type="entry name" value="Schlafen, AAA domain"/>
    <property type="match status" value="1"/>
</dbReference>
<dbReference type="InterPro" id="IPR036388">
    <property type="entry name" value="WH-like_DNA-bd_sf"/>
</dbReference>
<dbReference type="PANTHER" id="PTHR30595">
    <property type="entry name" value="GLPR-RELATED TRANSCRIPTIONAL REPRESSOR"/>
    <property type="match status" value="1"/>
</dbReference>
<dbReference type="InterPro" id="IPR038461">
    <property type="entry name" value="Schlafen_AlbA_2_dom_sf"/>
</dbReference>
<feature type="domain" description="Schlafen AlbA-2" evidence="1">
    <location>
        <begin position="12"/>
        <end position="136"/>
    </location>
</feature>
<accession>A0ABV1E5A3</accession>
<name>A0ABV1E5A3_9FIRM</name>
<keyword evidence="3" id="KW-1185">Reference proteome</keyword>
<dbReference type="InterPro" id="IPR007421">
    <property type="entry name" value="Schlafen_AlbA_2_dom"/>
</dbReference>
<dbReference type="PANTHER" id="PTHR30595:SF6">
    <property type="entry name" value="SCHLAFEN ALBA-2 DOMAIN-CONTAINING PROTEIN"/>
    <property type="match status" value="1"/>
</dbReference>
<reference evidence="2 3" key="1">
    <citation type="submission" date="2024-03" db="EMBL/GenBank/DDBJ databases">
        <title>Human intestinal bacterial collection.</title>
        <authorList>
            <person name="Pauvert C."/>
            <person name="Hitch T.C.A."/>
            <person name="Clavel T."/>
        </authorList>
    </citation>
    <scope>NUCLEOTIDE SEQUENCE [LARGE SCALE GENOMIC DNA]</scope>
    <source>
        <strain evidence="2 3">CLA-AP-H29</strain>
    </source>
</reference>
<dbReference type="Pfam" id="PF04326">
    <property type="entry name" value="SLFN_AlbA_2"/>
    <property type="match status" value="1"/>
</dbReference>
<evidence type="ECO:0000313" key="3">
    <source>
        <dbReference type="Proteomes" id="UP001464378"/>
    </source>
</evidence>
<sequence length="485" mass="54204">MIDFSQIEQYRENNRIEAKKALGGLPQSIWETYSAFANTLGGMLLLGVEEHPDHSLHTVDLPDPERLIRAFWSIINNPKRVSVNILTNRDVQVVDVDGDSIIAITVPRAQRYDRPVYIDGDPRRGTYRRSGEGDYRCTYEEVQSMLRDAAIQTQDMNVLERVSPDALDGESIRRYRARMRSYRPGHVWEKLEDGEFLSKLGAVGVGADGGTHPTAAGLLMFGLEGEIVREFPNYRLDYQEQMGSDGRCTDRITSFSGGWSGNLYEFYFRVHEKIVRDIRLPAVWEDGDPMEAAPVYSALREALANCIINADYYGAQGLSIVKGRDRITFSNPGGFRIEVEAAKSGGVSDPRNAALIKMFNLVNIGAGAGSGIPNIYSVWRRLGWPQPAIEERFAPERTILVLPLRKNSGEKTDARGAAPRSALVQIKKGLIIEYLTEHVSAKTSEIAEYLELKPSRTRGYLNRLIAEDIVMAEGSGKGRVYKLKA</sequence>